<evidence type="ECO:0000259" key="7">
    <source>
        <dbReference type="PROSITE" id="PS51462"/>
    </source>
</evidence>
<keyword evidence="4 6" id="KW-0378">Hydrolase</keyword>
<accession>A0A1F5S1M1</accession>
<evidence type="ECO:0000256" key="3">
    <source>
        <dbReference type="ARBA" id="ARBA00022741"/>
    </source>
</evidence>
<comment type="similarity">
    <text evidence="1 6">Belongs to the Nudix hydrolase family.</text>
</comment>
<dbReference type="InterPro" id="IPR020476">
    <property type="entry name" value="Nudix_hydrolase"/>
</dbReference>
<evidence type="ECO:0000256" key="4">
    <source>
        <dbReference type="ARBA" id="ARBA00022801"/>
    </source>
</evidence>
<evidence type="ECO:0000313" key="8">
    <source>
        <dbReference type="EMBL" id="OGF20588.1"/>
    </source>
</evidence>
<dbReference type="GO" id="GO:0004081">
    <property type="term" value="F:bis(5'-nucleosyl)-tetraphosphatase (asymmetrical) activity"/>
    <property type="evidence" value="ECO:0007669"/>
    <property type="project" value="TreeGrafter"/>
</dbReference>
<protein>
    <recommendedName>
        <fullName evidence="2">Bis(5'-nucleosyl)-tetraphosphatase [asymmetrical]</fullName>
    </recommendedName>
    <alternativeName>
        <fullName evidence="5">Diadenosine 5',5'''-P1,P4-tetraphosphate asymmetrical hydrolase</fullName>
    </alternativeName>
</protein>
<evidence type="ECO:0000256" key="2">
    <source>
        <dbReference type="ARBA" id="ARBA00018911"/>
    </source>
</evidence>
<dbReference type="PANTHER" id="PTHR21340:SF0">
    <property type="entry name" value="BIS(5'-NUCLEOSYL)-TETRAPHOSPHATASE [ASYMMETRICAL]"/>
    <property type="match status" value="1"/>
</dbReference>
<sequence length="140" mass="16590">MPKEVSAGAIVFRDDGEIKYLFLQYEAGHWDFPRGGMEKGETEKETARREILEETGITDIAFIDGFREKTFWFYKKEGKTFYKEAIFYLAKTESFEVKISPEHVAFKWLNFNEAIEQVTFDNTRKILKKTQDFLDKKNYV</sequence>
<dbReference type="InterPro" id="IPR020084">
    <property type="entry name" value="NUDIX_hydrolase_CS"/>
</dbReference>
<evidence type="ECO:0000256" key="6">
    <source>
        <dbReference type="RuleBase" id="RU003476"/>
    </source>
</evidence>
<reference evidence="8 9" key="1">
    <citation type="journal article" date="2016" name="Nat. Commun.">
        <title>Thousands of microbial genomes shed light on interconnected biogeochemical processes in an aquifer system.</title>
        <authorList>
            <person name="Anantharaman K."/>
            <person name="Brown C.T."/>
            <person name="Hug L.A."/>
            <person name="Sharon I."/>
            <person name="Castelle C.J."/>
            <person name="Probst A.J."/>
            <person name="Thomas B.C."/>
            <person name="Singh A."/>
            <person name="Wilkins M.J."/>
            <person name="Karaoz U."/>
            <person name="Brodie E.L."/>
            <person name="Williams K.H."/>
            <person name="Hubbard S.S."/>
            <person name="Banfield J.F."/>
        </authorList>
    </citation>
    <scope>NUCLEOTIDE SEQUENCE [LARGE SCALE GENOMIC DNA]</scope>
</reference>
<dbReference type="InterPro" id="IPR000086">
    <property type="entry name" value="NUDIX_hydrolase_dom"/>
</dbReference>
<dbReference type="Pfam" id="PF00293">
    <property type="entry name" value="NUDIX"/>
    <property type="match status" value="1"/>
</dbReference>
<dbReference type="CDD" id="cd03428">
    <property type="entry name" value="NUDIX_Ap4A_Nudt2"/>
    <property type="match status" value="1"/>
</dbReference>
<dbReference type="InterPro" id="IPR051325">
    <property type="entry name" value="Nudix_hydrolase_domain"/>
</dbReference>
<keyword evidence="3" id="KW-0547">Nucleotide-binding</keyword>
<dbReference type="Gene3D" id="3.90.79.10">
    <property type="entry name" value="Nucleoside Triphosphate Pyrophosphohydrolase"/>
    <property type="match status" value="1"/>
</dbReference>
<dbReference type="PROSITE" id="PS51462">
    <property type="entry name" value="NUDIX"/>
    <property type="match status" value="1"/>
</dbReference>
<dbReference type="InterPro" id="IPR015797">
    <property type="entry name" value="NUDIX_hydrolase-like_dom_sf"/>
</dbReference>
<dbReference type="Proteomes" id="UP000177407">
    <property type="component" value="Unassembled WGS sequence"/>
</dbReference>
<evidence type="ECO:0000256" key="1">
    <source>
        <dbReference type="ARBA" id="ARBA00005582"/>
    </source>
</evidence>
<organism evidence="8 9">
    <name type="scientific">Candidatus Falkowbacteria bacterium RIFOXYA2_FULL_38_12</name>
    <dbReference type="NCBI Taxonomy" id="1797993"/>
    <lineage>
        <taxon>Bacteria</taxon>
        <taxon>Candidatus Falkowiibacteriota</taxon>
    </lineage>
</organism>
<dbReference type="PROSITE" id="PS00893">
    <property type="entry name" value="NUDIX_BOX"/>
    <property type="match status" value="1"/>
</dbReference>
<evidence type="ECO:0000313" key="9">
    <source>
        <dbReference type="Proteomes" id="UP000177407"/>
    </source>
</evidence>
<dbReference type="GO" id="GO:0006167">
    <property type="term" value="P:AMP biosynthetic process"/>
    <property type="evidence" value="ECO:0007669"/>
    <property type="project" value="TreeGrafter"/>
</dbReference>
<dbReference type="SUPFAM" id="SSF55811">
    <property type="entry name" value="Nudix"/>
    <property type="match status" value="1"/>
</dbReference>
<gene>
    <name evidence="8" type="ORF">A2257_04520</name>
</gene>
<dbReference type="AlphaFoldDB" id="A0A1F5S1M1"/>
<dbReference type="InterPro" id="IPR003565">
    <property type="entry name" value="Tetra_PHTase"/>
</dbReference>
<proteinExistence type="inferred from homology"/>
<name>A0A1F5S1M1_9BACT</name>
<dbReference type="PRINTS" id="PR00502">
    <property type="entry name" value="NUDIXFAMILY"/>
</dbReference>
<feature type="domain" description="Nudix hydrolase" evidence="7">
    <location>
        <begin position="2"/>
        <end position="135"/>
    </location>
</feature>
<dbReference type="GO" id="GO:0006754">
    <property type="term" value="P:ATP biosynthetic process"/>
    <property type="evidence" value="ECO:0007669"/>
    <property type="project" value="TreeGrafter"/>
</dbReference>
<dbReference type="PANTHER" id="PTHR21340">
    <property type="entry name" value="DIADENOSINE 5,5-P1,P4-TETRAPHOSPHATE PYROPHOSPHOHYDROLASE MUTT"/>
    <property type="match status" value="1"/>
</dbReference>
<dbReference type="EMBL" id="MFGA01000023">
    <property type="protein sequence ID" value="OGF20588.1"/>
    <property type="molecule type" value="Genomic_DNA"/>
</dbReference>
<dbReference type="GO" id="GO:0000166">
    <property type="term" value="F:nucleotide binding"/>
    <property type="evidence" value="ECO:0007669"/>
    <property type="project" value="UniProtKB-KW"/>
</dbReference>
<comment type="caution">
    <text evidence="8">The sequence shown here is derived from an EMBL/GenBank/DDBJ whole genome shotgun (WGS) entry which is preliminary data.</text>
</comment>
<evidence type="ECO:0000256" key="5">
    <source>
        <dbReference type="ARBA" id="ARBA00032644"/>
    </source>
</evidence>